<keyword evidence="2" id="KW-1185">Reference proteome</keyword>
<protein>
    <submittedName>
        <fullName evidence="1">Uncharacterized protein</fullName>
    </submittedName>
</protein>
<dbReference type="AlphaFoldDB" id="A0AAV4QG45"/>
<comment type="caution">
    <text evidence="1">The sequence shown here is derived from an EMBL/GenBank/DDBJ whole genome shotgun (WGS) entry which is preliminary data.</text>
</comment>
<dbReference type="Proteomes" id="UP001054945">
    <property type="component" value="Unassembled WGS sequence"/>
</dbReference>
<sequence>MPHSFKIPNLKSSVVVVKFQYLFNNQNEDIDVLDSYKKNIQLIKMHYMQVLDNIPPQSKKKKTAPSANTEFCAKGLTVVYACSERNISSAKTFPLLDGEIESHFSGTGNPSIANRFLN</sequence>
<reference evidence="1 2" key="1">
    <citation type="submission" date="2021-06" db="EMBL/GenBank/DDBJ databases">
        <title>Caerostris extrusa draft genome.</title>
        <authorList>
            <person name="Kono N."/>
            <person name="Arakawa K."/>
        </authorList>
    </citation>
    <scope>NUCLEOTIDE SEQUENCE [LARGE SCALE GENOMIC DNA]</scope>
</reference>
<organism evidence="1 2">
    <name type="scientific">Caerostris extrusa</name>
    <name type="common">Bark spider</name>
    <name type="synonym">Caerostris bankana</name>
    <dbReference type="NCBI Taxonomy" id="172846"/>
    <lineage>
        <taxon>Eukaryota</taxon>
        <taxon>Metazoa</taxon>
        <taxon>Ecdysozoa</taxon>
        <taxon>Arthropoda</taxon>
        <taxon>Chelicerata</taxon>
        <taxon>Arachnida</taxon>
        <taxon>Araneae</taxon>
        <taxon>Araneomorphae</taxon>
        <taxon>Entelegynae</taxon>
        <taxon>Araneoidea</taxon>
        <taxon>Araneidae</taxon>
        <taxon>Caerostris</taxon>
    </lineage>
</organism>
<name>A0AAV4QG45_CAEEX</name>
<evidence type="ECO:0000313" key="2">
    <source>
        <dbReference type="Proteomes" id="UP001054945"/>
    </source>
</evidence>
<proteinExistence type="predicted"/>
<evidence type="ECO:0000313" key="1">
    <source>
        <dbReference type="EMBL" id="GIY07227.1"/>
    </source>
</evidence>
<accession>A0AAV4QG45</accession>
<dbReference type="EMBL" id="BPLR01006071">
    <property type="protein sequence ID" value="GIY07227.1"/>
    <property type="molecule type" value="Genomic_DNA"/>
</dbReference>
<gene>
    <name evidence="1" type="ORF">CEXT_32151</name>
</gene>